<evidence type="ECO:0000313" key="4">
    <source>
        <dbReference type="Proteomes" id="UP000176037"/>
    </source>
</evidence>
<feature type="transmembrane region" description="Helical" evidence="1">
    <location>
        <begin position="268"/>
        <end position="293"/>
    </location>
</feature>
<keyword evidence="1" id="KW-0472">Membrane</keyword>
<feature type="transmembrane region" description="Helical" evidence="1">
    <location>
        <begin position="134"/>
        <end position="154"/>
    </location>
</feature>
<accession>A0A1E8F9G1</accession>
<dbReference type="STRING" id="1856405.BFC17_05110"/>
<dbReference type="PANTHER" id="PTHR36927:SF3">
    <property type="entry name" value="GLUCANS BIOSYNTHESIS PROTEIN C"/>
    <property type="match status" value="1"/>
</dbReference>
<dbReference type="AlphaFoldDB" id="A0A1E8F9G1"/>
<dbReference type="Proteomes" id="UP000176037">
    <property type="component" value="Unassembled WGS sequence"/>
</dbReference>
<feature type="transmembrane region" description="Helical" evidence="1">
    <location>
        <begin position="62"/>
        <end position="84"/>
    </location>
</feature>
<keyword evidence="1" id="KW-0812">Transmembrane</keyword>
<comment type="caution">
    <text evidence="3">The sequence shown here is derived from an EMBL/GenBank/DDBJ whole genome shotgun (WGS) entry which is preliminary data.</text>
</comment>
<feature type="transmembrane region" description="Helical" evidence="1">
    <location>
        <begin position="91"/>
        <end position="109"/>
    </location>
</feature>
<organism evidence="3 4">
    <name type="scientific">Alteromonas lipolytica</name>
    <dbReference type="NCBI Taxonomy" id="1856405"/>
    <lineage>
        <taxon>Bacteria</taxon>
        <taxon>Pseudomonadati</taxon>
        <taxon>Pseudomonadota</taxon>
        <taxon>Gammaproteobacteria</taxon>
        <taxon>Alteromonadales</taxon>
        <taxon>Alteromonadaceae</taxon>
        <taxon>Alteromonas/Salinimonas group</taxon>
        <taxon>Alteromonas</taxon>
    </lineage>
</organism>
<dbReference type="PANTHER" id="PTHR36927">
    <property type="entry name" value="BLR4337 PROTEIN"/>
    <property type="match status" value="1"/>
</dbReference>
<feature type="transmembrane region" description="Helical" evidence="1">
    <location>
        <begin position="305"/>
        <end position="325"/>
    </location>
</feature>
<keyword evidence="4" id="KW-1185">Reference proteome</keyword>
<name>A0A1E8F9G1_9ALTE</name>
<dbReference type="OrthoDB" id="9809782at2"/>
<dbReference type="Pfam" id="PF01757">
    <property type="entry name" value="Acyl_transf_3"/>
    <property type="match status" value="1"/>
</dbReference>
<evidence type="ECO:0000256" key="1">
    <source>
        <dbReference type="SAM" id="Phobius"/>
    </source>
</evidence>
<feature type="transmembrane region" description="Helical" evidence="1">
    <location>
        <begin position="331"/>
        <end position="354"/>
    </location>
</feature>
<dbReference type="GO" id="GO:0016747">
    <property type="term" value="F:acyltransferase activity, transferring groups other than amino-acyl groups"/>
    <property type="evidence" value="ECO:0007669"/>
    <property type="project" value="InterPro"/>
</dbReference>
<gene>
    <name evidence="3" type="ORF">BFC17_05110</name>
</gene>
<evidence type="ECO:0000259" key="2">
    <source>
        <dbReference type="Pfam" id="PF01757"/>
    </source>
</evidence>
<dbReference type="InterPro" id="IPR050623">
    <property type="entry name" value="Glucan_succinyl_AcylTrfase"/>
</dbReference>
<feature type="domain" description="Acyltransferase 3" evidence="2">
    <location>
        <begin position="10"/>
        <end position="354"/>
    </location>
</feature>
<protein>
    <recommendedName>
        <fullName evidence="2">Acyltransferase 3 domain-containing protein</fullName>
    </recommendedName>
</protein>
<feature type="transmembrane region" description="Helical" evidence="1">
    <location>
        <begin position="233"/>
        <end position="253"/>
    </location>
</feature>
<keyword evidence="1" id="KW-1133">Transmembrane helix</keyword>
<proteinExistence type="predicted"/>
<dbReference type="RefSeq" id="WP_070178068.1">
    <property type="nucleotide sequence ID" value="NZ_BMJR01000005.1"/>
</dbReference>
<feature type="transmembrane region" description="Helical" evidence="1">
    <location>
        <begin position="12"/>
        <end position="30"/>
    </location>
</feature>
<feature type="transmembrane region" description="Helical" evidence="1">
    <location>
        <begin position="174"/>
        <end position="192"/>
    </location>
</feature>
<sequence length="378" mass="44125">MAVTPQQRFAELDWLRIGLILAVFTHHVFMPFNGDDWHVMNQQSSKLLDDIMVYFEQLRLPTLFTIAGAGSVLLLGKLTAGAFLLNKLKRLLIPLLIGMMFITPPQAYFESPEHYASLWDAYQQRILLFDNKHLWFVEFLIVFMLLAIPVYWLLRHRTNKSLTDLTVRLCQYRFSLMIIGAVVVLIRGGLKLSYPEQHGSIENLSVSVFYLLFFLAGMLFMSRQEIWTTLRHFRRTNLCFFVFFSLCFYIYYLGDFSFLGSLTVRWQIWWALCALVSWSAMLVMLGYGSQYLISSPSWLRQSNELIYPFYILHQTVIVALGYYIVQWDAAIAAKSVSLFMLSLLLTTGLCYFVIRPFNPMRFLFGLKQRRSERVSVQS</sequence>
<reference evidence="3 4" key="1">
    <citation type="submission" date="2016-09" db="EMBL/GenBank/DDBJ databases">
        <title>Alteromonas lipolytica, a new species isolated from sea water.</title>
        <authorList>
            <person name="Wu Y.-H."/>
            <person name="Cheng H."/>
            <person name="Xu X.-W."/>
        </authorList>
    </citation>
    <scope>NUCLEOTIDE SEQUENCE [LARGE SCALE GENOMIC DNA]</scope>
    <source>
        <strain evidence="3 4">JW12</strain>
    </source>
</reference>
<dbReference type="EMBL" id="MJIC01000016">
    <property type="protein sequence ID" value="OFI32540.1"/>
    <property type="molecule type" value="Genomic_DNA"/>
</dbReference>
<dbReference type="InterPro" id="IPR002656">
    <property type="entry name" value="Acyl_transf_3_dom"/>
</dbReference>
<evidence type="ECO:0000313" key="3">
    <source>
        <dbReference type="EMBL" id="OFI32540.1"/>
    </source>
</evidence>
<feature type="transmembrane region" description="Helical" evidence="1">
    <location>
        <begin position="204"/>
        <end position="221"/>
    </location>
</feature>